<feature type="coiled-coil region" evidence="1">
    <location>
        <begin position="92"/>
        <end position="120"/>
    </location>
</feature>
<dbReference type="AlphaFoldDB" id="A0A120KM82"/>
<dbReference type="Proteomes" id="UP000069241">
    <property type="component" value="Chromosome"/>
</dbReference>
<evidence type="ECO:0000313" key="5">
    <source>
        <dbReference type="Proteomes" id="UP000069241"/>
    </source>
</evidence>
<protein>
    <recommendedName>
        <fullName evidence="6">Secreted protein</fullName>
    </recommendedName>
</protein>
<reference evidence="5" key="1">
    <citation type="submission" date="2016-02" db="EMBL/GenBank/DDBJ databases">
        <authorList>
            <person name="Holder M.E."/>
            <person name="Ajami N.J."/>
            <person name="Petrosino J.F."/>
        </authorList>
    </citation>
    <scope>NUCLEOTIDE SEQUENCE [LARGE SCALE GENOMIC DNA]</scope>
    <source>
        <strain evidence="5">CCUG 45958</strain>
    </source>
</reference>
<feature type="region of interest" description="Disordered" evidence="2">
    <location>
        <begin position="152"/>
        <end position="182"/>
    </location>
</feature>
<proteinExistence type="predicted"/>
<dbReference type="EMBL" id="CP014229">
    <property type="protein sequence ID" value="AMD90081.1"/>
    <property type="molecule type" value="Genomic_DNA"/>
</dbReference>
<keyword evidence="3" id="KW-0732">Signal</keyword>
<keyword evidence="5" id="KW-1185">Reference proteome</keyword>
<accession>A0A120KM82</accession>
<evidence type="ECO:0000256" key="1">
    <source>
        <dbReference type="SAM" id="Coils"/>
    </source>
</evidence>
<feature type="signal peptide" evidence="3">
    <location>
        <begin position="1"/>
        <end position="24"/>
    </location>
</feature>
<dbReference type="KEGG" id="dfi:AXF13_08080"/>
<evidence type="ECO:0000313" key="4">
    <source>
        <dbReference type="EMBL" id="AMD90081.1"/>
    </source>
</evidence>
<gene>
    <name evidence="4" type="ORF">AXF13_08080</name>
</gene>
<evidence type="ECO:0000256" key="2">
    <source>
        <dbReference type="SAM" id="MobiDB-lite"/>
    </source>
</evidence>
<name>A0A120KM82_9BACT</name>
<evidence type="ECO:0008006" key="6">
    <source>
        <dbReference type="Google" id="ProtNLM"/>
    </source>
</evidence>
<evidence type="ECO:0000256" key="3">
    <source>
        <dbReference type="SAM" id="SignalP"/>
    </source>
</evidence>
<sequence>MKKRFFSETVLIACVMLSPGIPLAEVFGPGANVGGEANTTPGGIIATEEGVANAATFTVECINKGMEQSTKKILAALQGILEGIKTLDGAKIETLLEGLKQLEEAKYAAKEEAKARAQAANSCENRDGAAAWGVGKKAAEGFRTDLNARVTELEDGKPKNSQEAADINESRGLEGPMEDQSPNGEWIFPPNGLIADQDMAKAEVLAQLAVNPFPTPKVPDGLKGSVAGKDALYRQQVKKARLAVAHDTINDVIASHAPLVDAGAVLEALKNSMGHSKTSVPMNEQGRTSLMAFLDVWSDARFGNPNWFQELFDSTDEIKILKEIAFMRALSVEMQRSQLKFEMRNSHMLATIIGILAEKDNTAIHLNIDTPRAAGR</sequence>
<dbReference type="RefSeq" id="WP_062252437.1">
    <property type="nucleotide sequence ID" value="NZ_CP014229.1"/>
</dbReference>
<organism evidence="4 5">
    <name type="scientific">Desulfovibrio fairfieldensis</name>
    <dbReference type="NCBI Taxonomy" id="44742"/>
    <lineage>
        <taxon>Bacteria</taxon>
        <taxon>Pseudomonadati</taxon>
        <taxon>Thermodesulfobacteriota</taxon>
        <taxon>Desulfovibrionia</taxon>
        <taxon>Desulfovibrionales</taxon>
        <taxon>Desulfovibrionaceae</taxon>
        <taxon>Desulfovibrio</taxon>
    </lineage>
</organism>
<keyword evidence="1" id="KW-0175">Coiled coil</keyword>
<feature type="chain" id="PRO_5007167234" description="Secreted protein" evidence="3">
    <location>
        <begin position="25"/>
        <end position="376"/>
    </location>
</feature>